<dbReference type="PANTHER" id="PTHR30390">
    <property type="entry name" value="SEDOHEPTULOSE 7-PHOSPHATE ISOMERASE / DNAA INITIATOR-ASSOCIATING FACTOR FOR REPLICATION INITIATION"/>
    <property type="match status" value="1"/>
</dbReference>
<reference evidence="2 3" key="1">
    <citation type="submission" date="2019-01" db="EMBL/GenBank/DDBJ databases">
        <title>Draft genome sequence of Dictyobacter sp. Uno17.</title>
        <authorList>
            <person name="Wang C.M."/>
            <person name="Zheng Y."/>
            <person name="Sakai Y."/>
            <person name="Abe K."/>
            <person name="Yokota A."/>
            <person name="Yabe S."/>
        </authorList>
    </citation>
    <scope>NUCLEOTIDE SEQUENCE [LARGE SCALE GENOMIC DNA]</scope>
    <source>
        <strain evidence="2 3">Uno17</strain>
    </source>
</reference>
<evidence type="ECO:0000259" key="1">
    <source>
        <dbReference type="PROSITE" id="PS51464"/>
    </source>
</evidence>
<protein>
    <submittedName>
        <fullName evidence="2">Phosphoheptose isomerase</fullName>
    </submittedName>
</protein>
<dbReference type="RefSeq" id="WP_149402879.1">
    <property type="nucleotide sequence ID" value="NZ_BIXY01000056.1"/>
</dbReference>
<dbReference type="GO" id="GO:0016853">
    <property type="term" value="F:isomerase activity"/>
    <property type="evidence" value="ECO:0007669"/>
    <property type="project" value="UniProtKB-KW"/>
</dbReference>
<dbReference type="Gene3D" id="3.40.50.10490">
    <property type="entry name" value="Glucose-6-phosphate isomerase like protein, domain 1"/>
    <property type="match status" value="1"/>
</dbReference>
<organism evidence="2 3">
    <name type="scientific">Dictyobacter arantiisoli</name>
    <dbReference type="NCBI Taxonomy" id="2014874"/>
    <lineage>
        <taxon>Bacteria</taxon>
        <taxon>Bacillati</taxon>
        <taxon>Chloroflexota</taxon>
        <taxon>Ktedonobacteria</taxon>
        <taxon>Ktedonobacterales</taxon>
        <taxon>Dictyobacteraceae</taxon>
        <taxon>Dictyobacter</taxon>
    </lineage>
</organism>
<name>A0A5A5TFF9_9CHLR</name>
<dbReference type="SUPFAM" id="SSF53697">
    <property type="entry name" value="SIS domain"/>
    <property type="match status" value="1"/>
</dbReference>
<dbReference type="Pfam" id="PF13580">
    <property type="entry name" value="SIS_2"/>
    <property type="match status" value="1"/>
</dbReference>
<dbReference type="InterPro" id="IPR035461">
    <property type="entry name" value="GmhA/DiaA"/>
</dbReference>
<dbReference type="GO" id="GO:0097367">
    <property type="term" value="F:carbohydrate derivative binding"/>
    <property type="evidence" value="ECO:0007669"/>
    <property type="project" value="InterPro"/>
</dbReference>
<sequence>MNNNEGSEYDRLFYPFLFEGGKASLEDVLAQVQHSTLEKCREIIALRQATLEHADAGIQIVAAGQAMARAFAHGATLLAFGNGGSSTDAQDLVTELLNPPFAHWSPLPALALTNDIAVITAVGNDVGFDNVFSRQVIAFGHKGDIAVGISTSGNSKNLLVALEQAHKQGLLTIGLTGYDGGKMLQSGNIDICINAPSDHIPRIQEAQATVYHALLEVIHTALEKGIS</sequence>
<evidence type="ECO:0000313" key="3">
    <source>
        <dbReference type="Proteomes" id="UP000322530"/>
    </source>
</evidence>
<keyword evidence="2" id="KW-0413">Isomerase</keyword>
<dbReference type="OrthoDB" id="9781311at2"/>
<feature type="domain" description="SIS" evidence="1">
    <location>
        <begin position="67"/>
        <end position="224"/>
    </location>
</feature>
<gene>
    <name evidence="2" type="primary">gmhA_3</name>
    <name evidence="2" type="ORF">KDI_35420</name>
</gene>
<dbReference type="InterPro" id="IPR046348">
    <property type="entry name" value="SIS_dom_sf"/>
</dbReference>
<dbReference type="CDD" id="cd05006">
    <property type="entry name" value="SIS_GmhA"/>
    <property type="match status" value="1"/>
</dbReference>
<dbReference type="AlphaFoldDB" id="A0A5A5TFF9"/>
<dbReference type="GO" id="GO:1901135">
    <property type="term" value="P:carbohydrate derivative metabolic process"/>
    <property type="evidence" value="ECO:0007669"/>
    <property type="project" value="InterPro"/>
</dbReference>
<dbReference type="InterPro" id="IPR001347">
    <property type="entry name" value="SIS_dom"/>
</dbReference>
<accession>A0A5A5TFF9</accession>
<dbReference type="PROSITE" id="PS51464">
    <property type="entry name" value="SIS"/>
    <property type="match status" value="1"/>
</dbReference>
<comment type="caution">
    <text evidence="2">The sequence shown here is derived from an EMBL/GenBank/DDBJ whole genome shotgun (WGS) entry which is preliminary data.</text>
</comment>
<keyword evidence="3" id="KW-1185">Reference proteome</keyword>
<dbReference type="InterPro" id="IPR050099">
    <property type="entry name" value="SIS_GmhA/DiaA_subfam"/>
</dbReference>
<proteinExistence type="predicted"/>
<dbReference type="Proteomes" id="UP000322530">
    <property type="component" value="Unassembled WGS sequence"/>
</dbReference>
<dbReference type="EMBL" id="BIXY01000056">
    <property type="protein sequence ID" value="GCF09978.1"/>
    <property type="molecule type" value="Genomic_DNA"/>
</dbReference>
<evidence type="ECO:0000313" key="2">
    <source>
        <dbReference type="EMBL" id="GCF09978.1"/>
    </source>
</evidence>